<evidence type="ECO:0000313" key="3">
    <source>
        <dbReference type="Proteomes" id="UP000019772"/>
    </source>
</evidence>
<dbReference type="eggNOG" id="COG3645">
    <property type="taxonomic scope" value="Bacteria"/>
</dbReference>
<protein>
    <submittedName>
        <fullName evidence="2">Phage antirepressor</fullName>
    </submittedName>
</protein>
<dbReference type="PROSITE" id="PS51750">
    <property type="entry name" value="BRO_N"/>
    <property type="match status" value="1"/>
</dbReference>
<dbReference type="InterPro" id="IPR005039">
    <property type="entry name" value="Ant_C"/>
</dbReference>
<reference evidence="2 3" key="1">
    <citation type="journal article" date="2014" name="PLoS Genet.">
        <title>Comparative Genomic Analysis of N2-Fixing and Non-N2-Fixing Paenibacillus spp.: Organization, Evolution and Expression of the Nitrogen Fixation Genes.</title>
        <authorList>
            <person name="Xie J.B."/>
            <person name="Du Z."/>
            <person name="Bai L."/>
            <person name="Tian C."/>
            <person name="Zhang Y."/>
            <person name="Xie J.Y."/>
            <person name="Wang T."/>
            <person name="Liu X."/>
            <person name="Chen X."/>
            <person name="Cheng Q."/>
            <person name="Chen S."/>
            <person name="Li J."/>
        </authorList>
    </citation>
    <scope>NUCLEOTIDE SEQUENCE [LARGE SCALE GENOMIC DNA]</scope>
    <source>
        <strain evidence="2 3">T27</strain>
    </source>
</reference>
<dbReference type="RefSeq" id="WP_025333678.1">
    <property type="nucleotide sequence ID" value="NZ_CP004078.1"/>
</dbReference>
<feature type="domain" description="Bro-N" evidence="1">
    <location>
        <begin position="1"/>
        <end position="101"/>
    </location>
</feature>
<evidence type="ECO:0000313" key="2">
    <source>
        <dbReference type="EMBL" id="AHV96116.1"/>
    </source>
</evidence>
<dbReference type="AlphaFoldDB" id="X4Z8S5"/>
<dbReference type="SMART" id="SM01040">
    <property type="entry name" value="Bro-N"/>
    <property type="match status" value="1"/>
</dbReference>
<evidence type="ECO:0000259" key="1">
    <source>
        <dbReference type="PROSITE" id="PS51750"/>
    </source>
</evidence>
<name>X4Z8S5_9BACL</name>
<dbReference type="PANTHER" id="PTHR36180:SF2">
    <property type="entry name" value="BRO FAMILY PROTEIN"/>
    <property type="match status" value="1"/>
</dbReference>
<dbReference type="PATRIC" id="fig|1268072.3.peg.1224"/>
<sequence length="239" mass="27302">MNQLQQFMYGHKEVRSTLIDGQPWFIAKDVCDVLGLTNPTMAIQTLDEDERAKFNLGRQGETNIVNEPGLYSLILGSRKQEAKQFKRWITHEVIPSIRRTGTYGIPTNLPDALRLAAEIEEKRVLLEQKIEQDKPKVHFAESVEISKDSILVADLAKLLRQKGIEMGEHRLYKWLREEGYLIKSGSEYNKPTQRSMEMGLFEIKTGHRGSSDGTIKLTYTTKVTGKGQIYFINKFLNAA</sequence>
<dbReference type="Pfam" id="PF02498">
    <property type="entry name" value="Bro-N"/>
    <property type="match status" value="1"/>
</dbReference>
<dbReference type="HOGENOM" id="CLU_046670_0_0_9"/>
<keyword evidence="3" id="KW-1185">Reference proteome</keyword>
<proteinExistence type="predicted"/>
<dbReference type="OrthoDB" id="9812611at2"/>
<dbReference type="PANTHER" id="PTHR36180">
    <property type="entry name" value="DNA-BINDING PROTEIN-RELATED-RELATED"/>
    <property type="match status" value="1"/>
</dbReference>
<dbReference type="EMBL" id="CP004078">
    <property type="protein sequence ID" value="AHV96116.1"/>
    <property type="molecule type" value="Genomic_DNA"/>
</dbReference>
<accession>X4Z8S5</accession>
<dbReference type="eggNOG" id="COG3617">
    <property type="taxonomic scope" value="Bacteria"/>
</dbReference>
<dbReference type="GO" id="GO:0003677">
    <property type="term" value="F:DNA binding"/>
    <property type="evidence" value="ECO:0007669"/>
    <property type="project" value="InterPro"/>
</dbReference>
<dbReference type="InterPro" id="IPR003497">
    <property type="entry name" value="BRO_N_domain"/>
</dbReference>
<organism evidence="2 3">
    <name type="scientific">Paenibacillus sabinae T27</name>
    <dbReference type="NCBI Taxonomy" id="1268072"/>
    <lineage>
        <taxon>Bacteria</taxon>
        <taxon>Bacillati</taxon>
        <taxon>Bacillota</taxon>
        <taxon>Bacilli</taxon>
        <taxon>Bacillales</taxon>
        <taxon>Paenibacillaceae</taxon>
        <taxon>Paenibacillus</taxon>
    </lineage>
</organism>
<dbReference type="STRING" id="1268072.PSAB_05900"/>
<dbReference type="Pfam" id="PF03374">
    <property type="entry name" value="ANT"/>
    <property type="match status" value="1"/>
</dbReference>
<dbReference type="KEGG" id="psab:PSAB_05900"/>
<dbReference type="Proteomes" id="UP000019772">
    <property type="component" value="Chromosome"/>
</dbReference>
<gene>
    <name evidence="2" type="ORF">PSAB_05900</name>
</gene>